<sequence length="95" mass="11293">MQINLQPFLVCAKTISDAWFQIIYNILDRSYLQPIQKGSFEKEQIRYQLPSLVVFIERPWEDMVPEIPPHLGIPSPTNMEFIEEYFAEYLMNPEL</sequence>
<name>A0A2N7QF29_9BACT</name>
<dbReference type="EMBL" id="PNJD01000196">
    <property type="protein sequence ID" value="PMP97348.1"/>
    <property type="molecule type" value="Genomic_DNA"/>
</dbReference>
<gene>
    <name evidence="1" type="ORF">C0169_03340</name>
</gene>
<dbReference type="AlphaFoldDB" id="A0A2N7QF29"/>
<protein>
    <submittedName>
        <fullName evidence="1">Thymidylate synthase</fullName>
    </submittedName>
</protein>
<evidence type="ECO:0000313" key="1">
    <source>
        <dbReference type="EMBL" id="PMP97348.1"/>
    </source>
</evidence>
<feature type="non-terminal residue" evidence="1">
    <location>
        <position position="95"/>
    </location>
</feature>
<proteinExistence type="predicted"/>
<organism evidence="1 2">
    <name type="scientific">Thermodesulfobacterium geofontis</name>
    <dbReference type="NCBI Taxonomy" id="1295609"/>
    <lineage>
        <taxon>Bacteria</taxon>
        <taxon>Pseudomonadati</taxon>
        <taxon>Thermodesulfobacteriota</taxon>
        <taxon>Thermodesulfobacteria</taxon>
        <taxon>Thermodesulfobacteriales</taxon>
        <taxon>Thermodesulfobacteriaceae</taxon>
        <taxon>Thermodesulfobacterium</taxon>
    </lineage>
</organism>
<reference evidence="1 2" key="1">
    <citation type="submission" date="2018-01" db="EMBL/GenBank/DDBJ databases">
        <title>Metagenomic assembled genomes from two thermal pools in the Uzon Caldera, Kamchatka, Russia.</title>
        <authorList>
            <person name="Wilkins L."/>
            <person name="Ettinger C."/>
        </authorList>
    </citation>
    <scope>NUCLEOTIDE SEQUENCE [LARGE SCALE GENOMIC DNA]</scope>
    <source>
        <strain evidence="1">ARK-04</strain>
    </source>
</reference>
<evidence type="ECO:0000313" key="2">
    <source>
        <dbReference type="Proteomes" id="UP000235619"/>
    </source>
</evidence>
<accession>A0A2N7QF29</accession>
<dbReference type="Proteomes" id="UP000235619">
    <property type="component" value="Unassembled WGS sequence"/>
</dbReference>
<comment type="caution">
    <text evidence="1">The sequence shown here is derived from an EMBL/GenBank/DDBJ whole genome shotgun (WGS) entry which is preliminary data.</text>
</comment>